<organism evidence="1 2">
    <name type="scientific">Paenirhodobacter populi</name>
    <dbReference type="NCBI Taxonomy" id="2306993"/>
    <lineage>
        <taxon>Bacteria</taxon>
        <taxon>Pseudomonadati</taxon>
        <taxon>Pseudomonadota</taxon>
        <taxon>Alphaproteobacteria</taxon>
        <taxon>Rhodobacterales</taxon>
        <taxon>Rhodobacter group</taxon>
        <taxon>Paenirhodobacter</taxon>
    </lineage>
</organism>
<dbReference type="Proteomes" id="UP000284476">
    <property type="component" value="Unassembled WGS sequence"/>
</dbReference>
<evidence type="ECO:0008006" key="3">
    <source>
        <dbReference type="Google" id="ProtNLM"/>
    </source>
</evidence>
<dbReference type="RefSeq" id="WP_128209648.1">
    <property type="nucleotide sequence ID" value="NZ_JBHRSO010000024.1"/>
</dbReference>
<evidence type="ECO:0000313" key="2">
    <source>
        <dbReference type="Proteomes" id="UP000284476"/>
    </source>
</evidence>
<reference evidence="1 2" key="1">
    <citation type="submission" date="2019-01" db="EMBL/GenBank/DDBJ databases">
        <title>Sinorhodobacter populi sp. nov. isolated from the symptomatic bark tissue of Populus euramericana canker.</title>
        <authorList>
            <person name="Xu G."/>
        </authorList>
    </citation>
    <scope>NUCLEOTIDE SEQUENCE [LARGE SCALE GENOMIC DNA]</scope>
    <source>
        <strain evidence="1 2">SK2B-1</strain>
    </source>
</reference>
<dbReference type="SUPFAM" id="SSF74653">
    <property type="entry name" value="TolA/TonB C-terminal domain"/>
    <property type="match status" value="1"/>
</dbReference>
<proteinExistence type="predicted"/>
<protein>
    <recommendedName>
        <fullName evidence="3">TonB C-terminal domain-containing protein</fullName>
    </recommendedName>
</protein>
<name>A0A443JE06_9RHOB</name>
<evidence type="ECO:0000313" key="1">
    <source>
        <dbReference type="EMBL" id="RWR18797.1"/>
    </source>
</evidence>
<dbReference type="AlphaFoldDB" id="A0A443JE06"/>
<dbReference type="Gene3D" id="3.30.1150.10">
    <property type="match status" value="1"/>
</dbReference>
<dbReference type="EMBL" id="SAUZ01000018">
    <property type="protein sequence ID" value="RWR18797.1"/>
    <property type="molecule type" value="Genomic_DNA"/>
</dbReference>
<accession>A0A443JE06</accession>
<reference evidence="1 2" key="2">
    <citation type="submission" date="2019-01" db="EMBL/GenBank/DDBJ databases">
        <authorList>
            <person name="Li Y."/>
        </authorList>
    </citation>
    <scope>NUCLEOTIDE SEQUENCE [LARGE SCALE GENOMIC DNA]</scope>
    <source>
        <strain evidence="1 2">SK2B-1</strain>
    </source>
</reference>
<gene>
    <name evidence="1" type="ORF">D2T30_15665</name>
</gene>
<sequence>MCVRWSGKPHNTSRGCGGPGDHQLDDASVCTSDAFVLEVTMLRTIALVVSATISLPALADGVSAEQCRRETRSIKCSVTNNEDKAVGSLTYVVVVGEDGRSIPWARSGGSFSVAGGIEPGEAVDLDFPLPELPDRAAGRDLVFSVSAVPKETATGDWRLHVPRSDRSGPPLTAGEKEAILVDLRRQWNVGSLSTEAMKVSITVQFDMQMNGSPVNSSIRMTAHSGGSGAAAMQAFEAARRAVIRAGADGFPLPAEKYGWWQQLEVVFAPDMMRIK</sequence>
<comment type="caution">
    <text evidence="1">The sequence shown here is derived from an EMBL/GenBank/DDBJ whole genome shotgun (WGS) entry which is preliminary data.</text>
</comment>